<accession>A0A0A8YGU5</accession>
<name>A0A0A8YGU5_ARUDO</name>
<reference evidence="1" key="2">
    <citation type="journal article" date="2015" name="Data Brief">
        <title>Shoot transcriptome of the giant reed, Arundo donax.</title>
        <authorList>
            <person name="Barrero R.A."/>
            <person name="Guerrero F.D."/>
            <person name="Moolhuijzen P."/>
            <person name="Goolsby J.A."/>
            <person name="Tidwell J."/>
            <person name="Bellgard S.E."/>
            <person name="Bellgard M.I."/>
        </authorList>
    </citation>
    <scope>NUCLEOTIDE SEQUENCE</scope>
    <source>
        <tissue evidence="1">Shoot tissue taken approximately 20 cm above the soil surface</tissue>
    </source>
</reference>
<organism evidence="1">
    <name type="scientific">Arundo donax</name>
    <name type="common">Giant reed</name>
    <name type="synonym">Donax arundinaceus</name>
    <dbReference type="NCBI Taxonomy" id="35708"/>
    <lineage>
        <taxon>Eukaryota</taxon>
        <taxon>Viridiplantae</taxon>
        <taxon>Streptophyta</taxon>
        <taxon>Embryophyta</taxon>
        <taxon>Tracheophyta</taxon>
        <taxon>Spermatophyta</taxon>
        <taxon>Magnoliopsida</taxon>
        <taxon>Liliopsida</taxon>
        <taxon>Poales</taxon>
        <taxon>Poaceae</taxon>
        <taxon>PACMAD clade</taxon>
        <taxon>Arundinoideae</taxon>
        <taxon>Arundineae</taxon>
        <taxon>Arundo</taxon>
    </lineage>
</organism>
<reference evidence="1" key="1">
    <citation type="submission" date="2014-09" db="EMBL/GenBank/DDBJ databases">
        <authorList>
            <person name="Magalhaes I.L.F."/>
            <person name="Oliveira U."/>
            <person name="Santos F.R."/>
            <person name="Vidigal T.H.D.A."/>
            <person name="Brescovit A.D."/>
            <person name="Santos A.J."/>
        </authorList>
    </citation>
    <scope>NUCLEOTIDE SEQUENCE</scope>
    <source>
        <tissue evidence="1">Shoot tissue taken approximately 20 cm above the soil surface</tissue>
    </source>
</reference>
<protein>
    <submittedName>
        <fullName evidence="1">Uncharacterized protein</fullName>
    </submittedName>
</protein>
<sequence>MTRGSEMQAPTGWIELEMGLL</sequence>
<evidence type="ECO:0000313" key="1">
    <source>
        <dbReference type="EMBL" id="JAD24545.1"/>
    </source>
</evidence>
<proteinExistence type="predicted"/>
<dbReference type="AlphaFoldDB" id="A0A0A8YGU5"/>
<dbReference type="EMBL" id="GBRH01273350">
    <property type="protein sequence ID" value="JAD24545.1"/>
    <property type="molecule type" value="Transcribed_RNA"/>
</dbReference>